<dbReference type="Proteomes" id="UP001186944">
    <property type="component" value="Unassembled WGS sequence"/>
</dbReference>
<keyword evidence="2" id="KW-1185">Reference proteome</keyword>
<name>A0AA89BTN5_PINIB</name>
<evidence type="ECO:0000313" key="2">
    <source>
        <dbReference type="Proteomes" id="UP001186944"/>
    </source>
</evidence>
<protein>
    <submittedName>
        <fullName evidence="1">Uncharacterized protein</fullName>
    </submittedName>
</protein>
<accession>A0AA89BTN5</accession>
<reference evidence="1" key="1">
    <citation type="submission" date="2019-08" db="EMBL/GenBank/DDBJ databases">
        <title>The improved chromosome-level genome for the pearl oyster Pinctada fucata martensii using PacBio sequencing and Hi-C.</title>
        <authorList>
            <person name="Zheng Z."/>
        </authorList>
    </citation>
    <scope>NUCLEOTIDE SEQUENCE</scope>
    <source>
        <strain evidence="1">ZZ-2019</strain>
        <tissue evidence="1">Adductor muscle</tissue>
    </source>
</reference>
<proteinExistence type="predicted"/>
<organism evidence="1 2">
    <name type="scientific">Pinctada imbricata</name>
    <name type="common">Atlantic pearl-oyster</name>
    <name type="synonym">Pinctada martensii</name>
    <dbReference type="NCBI Taxonomy" id="66713"/>
    <lineage>
        <taxon>Eukaryota</taxon>
        <taxon>Metazoa</taxon>
        <taxon>Spiralia</taxon>
        <taxon>Lophotrochozoa</taxon>
        <taxon>Mollusca</taxon>
        <taxon>Bivalvia</taxon>
        <taxon>Autobranchia</taxon>
        <taxon>Pteriomorphia</taxon>
        <taxon>Pterioida</taxon>
        <taxon>Pterioidea</taxon>
        <taxon>Pteriidae</taxon>
        <taxon>Pinctada</taxon>
    </lineage>
</organism>
<sequence>MILWCEYEVIPYCNTLKCSECSPSHPLGVDGSVPTLGKPSLKMRLFRASESQKKLLISMFDEKEDKK</sequence>
<evidence type="ECO:0000313" key="1">
    <source>
        <dbReference type="EMBL" id="KAK3090474.1"/>
    </source>
</evidence>
<dbReference type="AlphaFoldDB" id="A0AA89BTN5"/>
<comment type="caution">
    <text evidence="1">The sequence shown here is derived from an EMBL/GenBank/DDBJ whole genome shotgun (WGS) entry which is preliminary data.</text>
</comment>
<gene>
    <name evidence="1" type="ORF">FSP39_012146</name>
</gene>
<dbReference type="EMBL" id="VSWD01000010">
    <property type="protein sequence ID" value="KAK3090474.1"/>
    <property type="molecule type" value="Genomic_DNA"/>
</dbReference>